<feature type="transmembrane region" description="Helical" evidence="2">
    <location>
        <begin position="12"/>
        <end position="30"/>
    </location>
</feature>
<organism evidence="3 4">
    <name type="scientific">Drosophila hydei</name>
    <name type="common">Fruit fly</name>
    <dbReference type="NCBI Taxonomy" id="7224"/>
    <lineage>
        <taxon>Eukaryota</taxon>
        <taxon>Metazoa</taxon>
        <taxon>Ecdysozoa</taxon>
        <taxon>Arthropoda</taxon>
        <taxon>Hexapoda</taxon>
        <taxon>Insecta</taxon>
        <taxon>Pterygota</taxon>
        <taxon>Neoptera</taxon>
        <taxon>Endopterygota</taxon>
        <taxon>Diptera</taxon>
        <taxon>Brachycera</taxon>
        <taxon>Muscomorpha</taxon>
        <taxon>Ephydroidea</taxon>
        <taxon>Drosophilidae</taxon>
        <taxon>Drosophila</taxon>
    </lineage>
</organism>
<dbReference type="AlphaFoldDB" id="A0A6J1LG93"/>
<feature type="region of interest" description="Disordered" evidence="1">
    <location>
        <begin position="94"/>
        <end position="117"/>
    </location>
</feature>
<accession>A0A6J1LG93</accession>
<dbReference type="KEGG" id="dhe:111596209"/>
<protein>
    <submittedName>
        <fullName evidence="4">Uncharacterized protein LOC111596209</fullName>
    </submittedName>
</protein>
<sequence length="299" mass="35703">MKLSPERSSYRLFEIVVFISINILVFFWPTTTQHFLICKMSSRWARWQQWVDVNARPKNMHVAPSIRQPPTRWQKPGPMDRQQWINFHRWAERNARPAPPQKAPKPKPMPTQRQLTQEHLQPHSPLLYMYIASKMHANRHRQEESHDFIANLSQPKVRRKKHVNPPKREYPYRPQLCNRAPPRPEPGRPVEKPKVPCCFQHEILKINFWSNIDFKISTNALKAKASKKIVELAKPRTYPRKLHCPLPEKPIDRILKRKMSAKQWRDHQMRLKALSQPNARILDELSSRYNYYKQFGILS</sequence>
<dbReference type="OrthoDB" id="7869288at2759"/>
<evidence type="ECO:0000256" key="1">
    <source>
        <dbReference type="SAM" id="MobiDB-lite"/>
    </source>
</evidence>
<reference evidence="4" key="1">
    <citation type="submission" date="2025-08" db="UniProtKB">
        <authorList>
            <consortium name="RefSeq"/>
        </authorList>
    </citation>
    <scope>IDENTIFICATION</scope>
    <source>
        <strain evidence="4">15085-1641.00</strain>
        <tissue evidence="4">Whole body</tissue>
    </source>
</reference>
<evidence type="ECO:0000256" key="2">
    <source>
        <dbReference type="SAM" id="Phobius"/>
    </source>
</evidence>
<keyword evidence="2" id="KW-0472">Membrane</keyword>
<feature type="compositionally biased region" description="Pro residues" evidence="1">
    <location>
        <begin position="97"/>
        <end position="109"/>
    </location>
</feature>
<evidence type="ECO:0000313" key="4">
    <source>
        <dbReference type="RefSeq" id="XP_023166090.2"/>
    </source>
</evidence>
<dbReference type="RefSeq" id="XP_023166090.2">
    <property type="nucleotide sequence ID" value="XM_023310322.2"/>
</dbReference>
<keyword evidence="3" id="KW-1185">Reference proteome</keyword>
<dbReference type="Proteomes" id="UP000504633">
    <property type="component" value="Unplaced"/>
</dbReference>
<dbReference type="SMART" id="SM00705">
    <property type="entry name" value="THEG"/>
    <property type="match status" value="2"/>
</dbReference>
<keyword evidence="2" id="KW-0812">Transmembrane</keyword>
<proteinExistence type="predicted"/>
<feature type="region of interest" description="Disordered" evidence="1">
    <location>
        <begin position="156"/>
        <end position="189"/>
    </location>
</feature>
<dbReference type="OMA" id="LSMPRWQ"/>
<evidence type="ECO:0000313" key="3">
    <source>
        <dbReference type="Proteomes" id="UP000504633"/>
    </source>
</evidence>
<keyword evidence="2" id="KW-1133">Transmembrane helix</keyword>
<dbReference type="GeneID" id="111596209"/>
<name>A0A6J1LG93_DROHY</name>
<gene>
    <name evidence="4" type="primary">LOC111596209</name>
</gene>
<feature type="compositionally biased region" description="Basic residues" evidence="1">
    <location>
        <begin position="156"/>
        <end position="165"/>
    </location>
</feature>
<dbReference type="InterPro" id="IPR006623">
    <property type="entry name" value="THEG"/>
</dbReference>